<gene>
    <name evidence="2" type="ORF">SAMN05421841_1452</name>
</gene>
<dbReference type="AlphaFoldDB" id="A0A1I0PV52"/>
<organism evidence="2 3">
    <name type="scientific">Chryseobacterium wanjuense</name>
    <dbReference type="NCBI Taxonomy" id="356305"/>
    <lineage>
        <taxon>Bacteria</taxon>
        <taxon>Pseudomonadati</taxon>
        <taxon>Bacteroidota</taxon>
        <taxon>Flavobacteriia</taxon>
        <taxon>Flavobacteriales</taxon>
        <taxon>Weeksellaceae</taxon>
        <taxon>Chryseobacterium group</taxon>
        <taxon>Chryseobacterium</taxon>
    </lineage>
</organism>
<evidence type="ECO:0000313" key="2">
    <source>
        <dbReference type="EMBL" id="SEW18386.1"/>
    </source>
</evidence>
<proteinExistence type="predicted"/>
<reference evidence="3" key="1">
    <citation type="submission" date="2016-10" db="EMBL/GenBank/DDBJ databases">
        <authorList>
            <person name="Varghese N."/>
            <person name="Submissions S."/>
        </authorList>
    </citation>
    <scope>NUCLEOTIDE SEQUENCE [LARGE SCALE GENOMIC DNA]</scope>
    <source>
        <strain evidence="3">DSM 17724</strain>
    </source>
</reference>
<evidence type="ECO:0000313" key="3">
    <source>
        <dbReference type="Proteomes" id="UP000199469"/>
    </source>
</evidence>
<dbReference type="RefSeq" id="WP_089791322.1">
    <property type="nucleotide sequence ID" value="NZ_FOIU01000001.1"/>
</dbReference>
<evidence type="ECO:0008006" key="4">
    <source>
        <dbReference type="Google" id="ProtNLM"/>
    </source>
</evidence>
<keyword evidence="1" id="KW-0732">Signal</keyword>
<feature type="chain" id="PRO_5011503626" description="OmpA family protein" evidence="1">
    <location>
        <begin position="19"/>
        <end position="69"/>
    </location>
</feature>
<feature type="signal peptide" evidence="1">
    <location>
        <begin position="1"/>
        <end position="18"/>
    </location>
</feature>
<dbReference type="STRING" id="356305.SAMN05421841_1452"/>
<keyword evidence="3" id="KW-1185">Reference proteome</keyword>
<sequence>MKKTLLTICFLGAVAVSAFPFRTSCGSVVNVSEGITFYTDDTLQEALASLDRFLCNSNTQASQIVVYGH</sequence>
<protein>
    <recommendedName>
        <fullName evidence="4">OmpA family protein</fullName>
    </recommendedName>
</protein>
<dbReference type="OrthoDB" id="1273487at2"/>
<dbReference type="EMBL" id="FOIU01000001">
    <property type="protein sequence ID" value="SEW18386.1"/>
    <property type="molecule type" value="Genomic_DNA"/>
</dbReference>
<accession>A0A1I0PV52</accession>
<dbReference type="Proteomes" id="UP000199469">
    <property type="component" value="Unassembled WGS sequence"/>
</dbReference>
<evidence type="ECO:0000256" key="1">
    <source>
        <dbReference type="SAM" id="SignalP"/>
    </source>
</evidence>
<name>A0A1I0PV52_9FLAO</name>